<dbReference type="EMBL" id="JAUDCL010000020">
    <property type="protein sequence ID" value="MDM8201804.1"/>
    <property type="molecule type" value="Genomic_DNA"/>
</dbReference>
<dbReference type="PANTHER" id="PTHR11749">
    <property type="entry name" value="RIBULOSE-5-PHOSPHATE-3-EPIMERASE"/>
    <property type="match status" value="1"/>
</dbReference>
<dbReference type="GO" id="GO:0004750">
    <property type="term" value="F:D-ribulose-phosphate 3-epimerase activity"/>
    <property type="evidence" value="ECO:0007669"/>
    <property type="project" value="UniProtKB-EC"/>
</dbReference>
<dbReference type="InterPro" id="IPR013785">
    <property type="entry name" value="Aldolase_TIM"/>
</dbReference>
<protein>
    <submittedName>
        <fullName evidence="3">Ribulose-phosphate 3-epimerase</fullName>
        <ecNumber evidence="3">5.1.3.1</ecNumber>
    </submittedName>
</protein>
<sequence>MTILNPTLACADPLHLARDIDAVAAGGAGMLHVDVMDGHYVPNFCLSLDQAAAIRAYRPELPVDVHLMVTDPFAWLDALAKVRPAMAAFHLDATPFALRMIQKLRDLGIRPGVVLNPSQPVELLAEVLDQVDYVLLMGVEPGFSGQKFFPQTYRRLEQLAALRREKNLRFSIMVDGGIDFENGPHCAALGADILVGGAFVCFGQPDGVTASARRFVQALEGVSEKENAE</sequence>
<dbReference type="InterPro" id="IPR011060">
    <property type="entry name" value="RibuloseP-bd_barrel"/>
</dbReference>
<dbReference type="SUPFAM" id="SSF51366">
    <property type="entry name" value="Ribulose-phoshate binding barrel"/>
    <property type="match status" value="1"/>
</dbReference>
<dbReference type="InterPro" id="IPR000056">
    <property type="entry name" value="Ribul_P_3_epim-like"/>
</dbReference>
<evidence type="ECO:0000256" key="2">
    <source>
        <dbReference type="ARBA" id="ARBA00023235"/>
    </source>
</evidence>
<reference evidence="3 4" key="1">
    <citation type="submission" date="2023-06" db="EMBL/GenBank/DDBJ databases">
        <title>Identification and characterization of horizontal gene transfer across gut microbiota members of farm animals based on homology search.</title>
        <authorList>
            <person name="Schwarzerova J."/>
            <person name="Nykrynova M."/>
            <person name="Jureckova K."/>
            <person name="Cejkova D."/>
            <person name="Rychlik I."/>
        </authorList>
    </citation>
    <scope>NUCLEOTIDE SEQUENCE [LARGE SCALE GENOMIC DNA]</scope>
    <source>
        <strain evidence="3 4">ET340</strain>
    </source>
</reference>
<name>A0ABT7USE0_9FIRM</name>
<dbReference type="EC" id="5.1.3.1" evidence="3"/>
<proteinExistence type="predicted"/>
<dbReference type="CDD" id="cd00429">
    <property type="entry name" value="RPE"/>
    <property type="match status" value="1"/>
</dbReference>
<accession>A0ABT7USE0</accession>
<comment type="caution">
    <text evidence="3">The sequence shown here is derived from an EMBL/GenBank/DDBJ whole genome shotgun (WGS) entry which is preliminary data.</text>
</comment>
<keyword evidence="2 3" id="KW-0413">Isomerase</keyword>
<evidence type="ECO:0000313" key="4">
    <source>
        <dbReference type="Proteomes" id="UP001529380"/>
    </source>
</evidence>
<dbReference type="NCBIfam" id="NF004076">
    <property type="entry name" value="PRK05581.1-4"/>
    <property type="match status" value="1"/>
</dbReference>
<evidence type="ECO:0000256" key="1">
    <source>
        <dbReference type="ARBA" id="ARBA00022723"/>
    </source>
</evidence>
<dbReference type="RefSeq" id="WP_289600264.1">
    <property type="nucleotide sequence ID" value="NZ_JAUDCL010000020.1"/>
</dbReference>
<keyword evidence="1" id="KW-0479">Metal-binding</keyword>
<dbReference type="Pfam" id="PF00834">
    <property type="entry name" value="Ribul_P_3_epim"/>
    <property type="match status" value="1"/>
</dbReference>
<dbReference type="Proteomes" id="UP001529380">
    <property type="component" value="Unassembled WGS sequence"/>
</dbReference>
<dbReference type="Gene3D" id="3.20.20.70">
    <property type="entry name" value="Aldolase class I"/>
    <property type="match status" value="1"/>
</dbReference>
<organism evidence="3 4">
    <name type="scientific">Allofournierella massiliensis</name>
    <dbReference type="NCBI Taxonomy" id="1650663"/>
    <lineage>
        <taxon>Bacteria</taxon>
        <taxon>Bacillati</taxon>
        <taxon>Bacillota</taxon>
        <taxon>Clostridia</taxon>
        <taxon>Eubacteriales</taxon>
        <taxon>Oscillospiraceae</taxon>
        <taxon>Allofournierella</taxon>
    </lineage>
</organism>
<keyword evidence="4" id="KW-1185">Reference proteome</keyword>
<evidence type="ECO:0000313" key="3">
    <source>
        <dbReference type="EMBL" id="MDM8201804.1"/>
    </source>
</evidence>
<gene>
    <name evidence="3" type="ORF">QUW08_10965</name>
</gene>